<keyword evidence="9" id="KW-0066">ATP synthesis</keyword>
<dbReference type="RefSeq" id="XP_003081664.2">
    <property type="nucleotide sequence ID" value="XM_003081616.2"/>
</dbReference>
<dbReference type="GO" id="GO:0031966">
    <property type="term" value="C:mitochondrial membrane"/>
    <property type="evidence" value="ECO:0007669"/>
    <property type="project" value="UniProtKB-SubCell"/>
</dbReference>
<dbReference type="OrthoDB" id="437at2759"/>
<keyword evidence="4" id="KW-0138">CF(0)</keyword>
<keyword evidence="5" id="KW-0375">Hydrogen ion transport</keyword>
<protein>
    <submittedName>
        <fullName evidence="10">ATPase, F0 complex, subunit G, mitochondrial</fullName>
    </submittedName>
</protein>
<organism evidence="10 11">
    <name type="scientific">Ostreococcus tauri</name>
    <name type="common">Marine green alga</name>
    <dbReference type="NCBI Taxonomy" id="70448"/>
    <lineage>
        <taxon>Eukaryota</taxon>
        <taxon>Viridiplantae</taxon>
        <taxon>Chlorophyta</taxon>
        <taxon>Mamiellophyceae</taxon>
        <taxon>Mamiellales</taxon>
        <taxon>Bathycoccaceae</taxon>
        <taxon>Ostreococcus</taxon>
    </lineage>
</organism>
<keyword evidence="7" id="KW-0496">Mitochondrion</keyword>
<evidence type="ECO:0000313" key="10">
    <source>
        <dbReference type="EMBL" id="CEF99400.1"/>
    </source>
</evidence>
<gene>
    <name evidence="10" type="ORF">OT_ostta10g02290</name>
</gene>
<reference evidence="10 11" key="2">
    <citation type="journal article" date="2014" name="BMC Genomics">
        <title>An improved genome of the model marine alga Ostreococcus tauri unfolds by assessing Illumina de novo assemblies.</title>
        <authorList>
            <person name="Blanc-Mathieu R."/>
            <person name="Verhelst B."/>
            <person name="Derelle E."/>
            <person name="Rombauts S."/>
            <person name="Bouget F.Y."/>
            <person name="Carre I."/>
            <person name="Chateau A."/>
            <person name="Eyre-Walker A."/>
            <person name="Grimsley N."/>
            <person name="Moreau H."/>
            <person name="Piegu B."/>
            <person name="Rivals E."/>
            <person name="Schackwitz W."/>
            <person name="Van de Peer Y."/>
            <person name="Piganeau G."/>
        </authorList>
    </citation>
    <scope>NUCLEOTIDE SEQUENCE [LARGE SCALE GENOMIC DNA]</scope>
    <source>
        <strain evidence="11">OTTH 0595 / CCAP 157/2 / RCC745</strain>
    </source>
</reference>
<dbReference type="GO" id="GO:0045259">
    <property type="term" value="C:proton-transporting ATP synthase complex"/>
    <property type="evidence" value="ECO:0007669"/>
    <property type="project" value="UniProtKB-KW"/>
</dbReference>
<dbReference type="AlphaFoldDB" id="A0A090M5A7"/>
<evidence type="ECO:0000313" key="11">
    <source>
        <dbReference type="Proteomes" id="UP000009170"/>
    </source>
</evidence>
<dbReference type="PANTHER" id="PTHR12386">
    <property type="entry name" value="ATP SYNTHASE SUBUNIT"/>
    <property type="match status" value="1"/>
</dbReference>
<keyword evidence="11" id="KW-1185">Reference proteome</keyword>
<evidence type="ECO:0000256" key="6">
    <source>
        <dbReference type="ARBA" id="ARBA00023065"/>
    </source>
</evidence>
<evidence type="ECO:0000256" key="9">
    <source>
        <dbReference type="ARBA" id="ARBA00023310"/>
    </source>
</evidence>
<accession>A0A090M5A7</accession>
<keyword evidence="3" id="KW-0813">Transport</keyword>
<dbReference type="Proteomes" id="UP000009170">
    <property type="component" value="Unassembled WGS sequence"/>
</dbReference>
<keyword evidence="6" id="KW-0406">Ion transport</keyword>
<dbReference type="FunCoup" id="A0A090M5A7">
    <property type="interactions" value="511"/>
</dbReference>
<evidence type="ECO:0000256" key="5">
    <source>
        <dbReference type="ARBA" id="ARBA00022781"/>
    </source>
</evidence>
<evidence type="ECO:0000256" key="7">
    <source>
        <dbReference type="ARBA" id="ARBA00023128"/>
    </source>
</evidence>
<comment type="caution">
    <text evidence="10">The sequence shown here is derived from an EMBL/GenBank/DDBJ whole genome shotgun (WGS) entry which is preliminary data.</text>
</comment>
<evidence type="ECO:0000256" key="8">
    <source>
        <dbReference type="ARBA" id="ARBA00023136"/>
    </source>
</evidence>
<comment type="similarity">
    <text evidence="2">Belongs to the ATPase g subunit family.</text>
</comment>
<dbReference type="GO" id="GO:0015078">
    <property type="term" value="F:proton transmembrane transporter activity"/>
    <property type="evidence" value="ECO:0007669"/>
    <property type="project" value="InterPro"/>
</dbReference>
<evidence type="ECO:0000256" key="3">
    <source>
        <dbReference type="ARBA" id="ARBA00022448"/>
    </source>
</evidence>
<dbReference type="InterPro" id="IPR006808">
    <property type="entry name" value="ATP_synth_F0_gsu_mt"/>
</dbReference>
<evidence type="ECO:0000256" key="2">
    <source>
        <dbReference type="ARBA" id="ARBA00005699"/>
    </source>
</evidence>
<dbReference type="InParanoid" id="A0A090M5A7"/>
<evidence type="ECO:0000256" key="1">
    <source>
        <dbReference type="ARBA" id="ARBA00004325"/>
    </source>
</evidence>
<evidence type="ECO:0000256" key="4">
    <source>
        <dbReference type="ARBA" id="ARBA00022547"/>
    </source>
</evidence>
<reference evidence="11" key="1">
    <citation type="journal article" date="2006" name="Proc. Natl. Acad. Sci. U.S.A.">
        <title>Genome analysis of the smallest free-living eukaryote Ostreococcus tauri unveils many unique features.</title>
        <authorList>
            <person name="Derelle E."/>
            <person name="Ferraz C."/>
            <person name="Rombauts S."/>
            <person name="Rouze P."/>
            <person name="Worden A.Z."/>
            <person name="Robbens S."/>
            <person name="Partensky F."/>
            <person name="Degroeve S."/>
            <person name="Echeynie S."/>
            <person name="Cooke R."/>
            <person name="Saeys Y."/>
            <person name="Wuyts J."/>
            <person name="Jabbari K."/>
            <person name="Bowler C."/>
            <person name="Panaud O."/>
            <person name="Piegu B."/>
            <person name="Ball S.G."/>
            <person name="Ral J.-P."/>
            <person name="Bouget F.-Y."/>
            <person name="Piganeau G."/>
            <person name="De Baets B."/>
            <person name="Picard A."/>
            <person name="Delseny M."/>
            <person name="Demaille J."/>
            <person name="Van de Peer Y."/>
            <person name="Moreau H."/>
        </authorList>
    </citation>
    <scope>NUCLEOTIDE SEQUENCE [LARGE SCALE GENOMIC DNA]</scope>
    <source>
        <strain evidence="11">OTTH 0595 / CCAP 157/2 / RCC745</strain>
    </source>
</reference>
<dbReference type="KEGG" id="ota:OT_ostta10g02290"/>
<proteinExistence type="inferred from homology"/>
<comment type="subcellular location">
    <subcellularLocation>
        <location evidence="1">Mitochondrion membrane</location>
    </subcellularLocation>
</comment>
<dbReference type="STRING" id="70448.A0A090M5A7"/>
<dbReference type="EMBL" id="CAID01000010">
    <property type="protein sequence ID" value="CEF99400.1"/>
    <property type="molecule type" value="Genomic_DNA"/>
</dbReference>
<name>A0A090M5A7_OSTTA</name>
<sequence length="119" mass="12801">MRATARAVRASSAAFDAVRAPVTRAYEATMRENAEYVVRDPTRAKRLGREFVYTNLARVPGAMRAAAAEVEVVKELGMRARMGELDVATAATGAVFAAELYAWFAVGEIVGRGGKLTGY</sequence>
<dbReference type="GO" id="GO:0015986">
    <property type="term" value="P:proton motive force-driven ATP synthesis"/>
    <property type="evidence" value="ECO:0007669"/>
    <property type="project" value="InterPro"/>
</dbReference>
<keyword evidence="8" id="KW-0472">Membrane</keyword>
<dbReference type="GeneID" id="9832200"/>
<dbReference type="Pfam" id="PF04718">
    <property type="entry name" value="ATP-synt_G"/>
    <property type="match status" value="1"/>
</dbReference>